<dbReference type="Pfam" id="PF12796">
    <property type="entry name" value="Ank_2"/>
    <property type="match status" value="6"/>
</dbReference>
<feature type="repeat" description="ANK" evidence="3">
    <location>
        <begin position="1922"/>
        <end position="1954"/>
    </location>
</feature>
<feature type="repeat" description="ANK" evidence="3">
    <location>
        <begin position="1886"/>
        <end position="1918"/>
    </location>
</feature>
<feature type="coiled-coil region" evidence="4">
    <location>
        <begin position="957"/>
        <end position="989"/>
    </location>
</feature>
<evidence type="ECO:0000256" key="1">
    <source>
        <dbReference type="ARBA" id="ARBA00022737"/>
    </source>
</evidence>
<feature type="region of interest" description="Disordered" evidence="5">
    <location>
        <begin position="396"/>
        <end position="426"/>
    </location>
</feature>
<feature type="repeat" description="ANK" evidence="3">
    <location>
        <begin position="2381"/>
        <end position="2408"/>
    </location>
</feature>
<keyword evidence="1" id="KW-0677">Repeat</keyword>
<dbReference type="PANTHER" id="PTHR24198">
    <property type="entry name" value="ANKYRIN REPEAT AND PROTEIN KINASE DOMAIN-CONTAINING PROTEIN"/>
    <property type="match status" value="1"/>
</dbReference>
<evidence type="ECO:0000256" key="4">
    <source>
        <dbReference type="SAM" id="Coils"/>
    </source>
</evidence>
<feature type="region of interest" description="Disordered" evidence="5">
    <location>
        <begin position="606"/>
        <end position="641"/>
    </location>
</feature>
<feature type="repeat" description="ANK" evidence="3">
    <location>
        <begin position="2311"/>
        <end position="2343"/>
    </location>
</feature>
<feature type="domain" description="AAA+ ATPase" evidence="6">
    <location>
        <begin position="1158"/>
        <end position="1316"/>
    </location>
</feature>
<dbReference type="Gene3D" id="1.25.40.20">
    <property type="entry name" value="Ankyrin repeat-containing domain"/>
    <property type="match status" value="5"/>
</dbReference>
<dbReference type="SUPFAM" id="SSF48403">
    <property type="entry name" value="Ankyrin repeat"/>
    <property type="match status" value="4"/>
</dbReference>
<dbReference type="Pfam" id="PF13637">
    <property type="entry name" value="Ank_4"/>
    <property type="match status" value="1"/>
</dbReference>
<keyword evidence="4" id="KW-0175">Coiled coil</keyword>
<feature type="repeat" description="ANK" evidence="3">
    <location>
        <begin position="2589"/>
        <end position="2621"/>
    </location>
</feature>
<feature type="repeat" description="ANK" evidence="3">
    <location>
        <begin position="2099"/>
        <end position="2131"/>
    </location>
</feature>
<feature type="repeat" description="ANK" evidence="3">
    <location>
        <begin position="2409"/>
        <end position="2441"/>
    </location>
</feature>
<feature type="repeat" description="ANK" evidence="3">
    <location>
        <begin position="2009"/>
        <end position="2041"/>
    </location>
</feature>
<dbReference type="PANTHER" id="PTHR24198:SF165">
    <property type="entry name" value="ANKYRIN REPEAT-CONTAINING PROTEIN-RELATED"/>
    <property type="match status" value="1"/>
</dbReference>
<feature type="repeat" description="ANK" evidence="3">
    <location>
        <begin position="2440"/>
        <end position="2472"/>
    </location>
</feature>
<proteinExistence type="predicted"/>
<feature type="repeat" description="ANK" evidence="3">
    <location>
        <begin position="2195"/>
        <end position="2227"/>
    </location>
</feature>
<protein>
    <recommendedName>
        <fullName evidence="6">AAA+ ATPase domain-containing protein</fullName>
    </recommendedName>
</protein>
<comment type="caution">
    <text evidence="7">The sequence shown here is derived from an EMBL/GenBank/DDBJ whole genome shotgun (WGS) entry which is preliminary data.</text>
</comment>
<dbReference type="SMART" id="SM00382">
    <property type="entry name" value="AAA"/>
    <property type="match status" value="1"/>
</dbReference>
<dbReference type="InterPro" id="IPR003593">
    <property type="entry name" value="AAA+_ATPase"/>
</dbReference>
<evidence type="ECO:0000313" key="8">
    <source>
        <dbReference type="Proteomes" id="UP001190700"/>
    </source>
</evidence>
<evidence type="ECO:0000259" key="6">
    <source>
        <dbReference type="SMART" id="SM00382"/>
    </source>
</evidence>
<feature type="repeat" description="ANK" evidence="3">
    <location>
        <begin position="2164"/>
        <end position="2196"/>
    </location>
</feature>
<feature type="repeat" description="ANK" evidence="3">
    <location>
        <begin position="2136"/>
        <end position="2163"/>
    </location>
</feature>
<accession>A0AAE0GUS5</accession>
<dbReference type="SUPFAM" id="SSF52540">
    <property type="entry name" value="P-loop containing nucleoside triphosphate hydrolases"/>
    <property type="match status" value="1"/>
</dbReference>
<feature type="repeat" description="ANK" evidence="3">
    <location>
        <begin position="2066"/>
        <end position="2098"/>
    </location>
</feature>
<dbReference type="Proteomes" id="UP001190700">
    <property type="component" value="Unassembled WGS sequence"/>
</dbReference>
<dbReference type="SMART" id="SM00248">
    <property type="entry name" value="ANK"/>
    <property type="match status" value="18"/>
</dbReference>
<dbReference type="InterPro" id="IPR002110">
    <property type="entry name" value="Ankyrin_rpt"/>
</dbReference>
<evidence type="ECO:0000256" key="3">
    <source>
        <dbReference type="PROSITE-ProRule" id="PRU00023"/>
    </source>
</evidence>
<feature type="repeat" description="ANK" evidence="3">
    <location>
        <begin position="2620"/>
        <end position="2655"/>
    </location>
</feature>
<gene>
    <name evidence="7" type="ORF">CYMTET_7880</name>
</gene>
<keyword evidence="8" id="KW-1185">Reference proteome</keyword>
<feature type="repeat" description="ANK" evidence="3">
    <location>
        <begin position="2556"/>
        <end position="2588"/>
    </location>
</feature>
<feature type="repeat" description="ANK" evidence="3">
    <location>
        <begin position="2344"/>
        <end position="2376"/>
    </location>
</feature>
<organism evidence="7 8">
    <name type="scientific">Cymbomonas tetramitiformis</name>
    <dbReference type="NCBI Taxonomy" id="36881"/>
    <lineage>
        <taxon>Eukaryota</taxon>
        <taxon>Viridiplantae</taxon>
        <taxon>Chlorophyta</taxon>
        <taxon>Pyramimonadophyceae</taxon>
        <taxon>Pyramimonadales</taxon>
        <taxon>Pyramimonadaceae</taxon>
        <taxon>Cymbomonas</taxon>
    </lineage>
</organism>
<feature type="region of interest" description="Disordered" evidence="5">
    <location>
        <begin position="2712"/>
        <end position="2746"/>
    </location>
</feature>
<dbReference type="Gene3D" id="3.40.50.300">
    <property type="entry name" value="P-loop containing nucleotide triphosphate hydrolases"/>
    <property type="match status" value="1"/>
</dbReference>
<dbReference type="Pfam" id="PF00023">
    <property type="entry name" value="Ank"/>
    <property type="match status" value="1"/>
</dbReference>
<dbReference type="EMBL" id="LGRX02002277">
    <property type="protein sequence ID" value="KAK3284471.1"/>
    <property type="molecule type" value="Genomic_DNA"/>
</dbReference>
<keyword evidence="2 3" id="KW-0040">ANK repeat</keyword>
<evidence type="ECO:0000256" key="5">
    <source>
        <dbReference type="SAM" id="MobiDB-lite"/>
    </source>
</evidence>
<feature type="repeat" description="ANK" evidence="3">
    <location>
        <begin position="2654"/>
        <end position="2686"/>
    </location>
</feature>
<feature type="compositionally biased region" description="Polar residues" evidence="5">
    <location>
        <begin position="396"/>
        <end position="409"/>
    </location>
</feature>
<dbReference type="PROSITE" id="PS50297">
    <property type="entry name" value="ANK_REP_REGION"/>
    <property type="match status" value="15"/>
</dbReference>
<evidence type="ECO:0000313" key="7">
    <source>
        <dbReference type="EMBL" id="KAK3284471.1"/>
    </source>
</evidence>
<name>A0AAE0GUS5_9CHLO</name>
<evidence type="ECO:0000256" key="2">
    <source>
        <dbReference type="ARBA" id="ARBA00023043"/>
    </source>
</evidence>
<dbReference type="InterPro" id="IPR036770">
    <property type="entry name" value="Ankyrin_rpt-contain_sf"/>
</dbReference>
<dbReference type="InterPro" id="IPR027417">
    <property type="entry name" value="P-loop_NTPase"/>
</dbReference>
<reference evidence="7 8" key="1">
    <citation type="journal article" date="2015" name="Genome Biol. Evol.">
        <title>Comparative Genomics of a Bacterivorous Green Alga Reveals Evolutionary Causalities and Consequences of Phago-Mixotrophic Mode of Nutrition.</title>
        <authorList>
            <person name="Burns J.A."/>
            <person name="Paasch A."/>
            <person name="Narechania A."/>
            <person name="Kim E."/>
        </authorList>
    </citation>
    <scope>NUCLEOTIDE SEQUENCE [LARGE SCALE GENOMIC DNA]</scope>
    <source>
        <strain evidence="7 8">PLY_AMNH</strain>
    </source>
</reference>
<dbReference type="PROSITE" id="PS50088">
    <property type="entry name" value="ANK_REPEAT"/>
    <property type="match status" value="17"/>
</dbReference>
<sequence length="2870" mass="305963">MHLWGLRGFDQGTGVSDRFHSAAQSFGGTALLELHLSQVQLSQVHLPAHALSSQWASAAVNVTVGAAKAVLVGSYGTLVKGLGQVVSAGIDTASQQLSHTCFAQLKDLSEPPADDVKLEEWLQERHDEHFQCGEEGQWEPKGEGRWEPKAAFSVVLADLVAARPPRLTPQLLEMVCLGGEDFIGLTNLMALGSHSAADVDARHTGLVNLTMWAQEVVLQTLEQSETSPDAPDPSDDGYGLQVLAEELERVIREGTAMLASSAERLTAAVAEAVSEQVRVVLVSGARDAAVRGKPKAVAALAACNSVLDGVEESLRGVDAAAAACLPLLQLTSKLLRALSMPFPDAIVESVIDRALHELDQAECSVETRLQKRLADALSAESFVNELRVVLTASQSSGPASTSAVESQQAARPAAPSDKVAEPSPRDAVKDSLTRLLSEVAVAELRPTLGALQAFLGLIKRPASEDAHGGARRELMQLAIELDAEVACVAQNEVERCMENEERCADEDVAVRGRHEAEALVGRLPESLARAVKEWLVPALKRIRQKLEPSAGESSKTLSLPPGLIDAIAYVDAGMATLAQVSECAAACEHLLRAHVRPPLGKAHARVSGEARGRSSGWAPSLFAGRKKRPQASDGDAAEDPEQIWPDLQRALGGLDRILRQIAGTEPAASWTEEGREAWEEGVMPTVLQAACGGAPLVALQSSGEGTPSSHETHQLASKGTVQVTAAFLQLSIHLKQTRALAGSLQTASKGLNLRALAQAQAAVVAKDSLVAGGKGLMETVKDRVREMTVKTQEQLAEWVDRCTGDLGDVATSALGDTCGALLAPALGLLGEVVKGRTNKLTTHTWQVREVAMLGALRALDALRHAAAALHDDAAAAGGSARADVQANVRAVRKELQAAVLVRLSLERTPSVQALQRQGEALAAELNVPLRAVCDLGAQGGDGDALLANQLKDVGGTLEELRKAMEGERESRAKREREEERERLAAIERHEAWAQAEHVVRKTIDAQLLELEEAQKAVALEPDLLQKQLLLVRCRGVHAALAQSSRNVNDIGTGIGVVVGFLTTVNDKLDVVNGSLNALQSSVRELGADLRRMVGQPVLEALAEQRSKRLAQCQELRREVYIATDGVGPGDDGKFLVSESNEPKDLLKAVKTELLESKEVSLLLLSGPAGSGKSTFVRHLEVYLEMEYVEQTRGERGELVLVKVSLPTLKNPMADLFREALARGYGLREAQIHELRDLARAGTVRLIFLLDAYDELPSQCLFKNLYMSNNLEQYRAHVEGDTPPAYPKVIITTRTELLSRAAEYRHAFVPMEMDKPARATVEKADASFLELRITPFGSKVDAYIHAKVALDVRRELERQVGALAPLSKDAAEALRAGAGALWRHDALKEGFGGDLLDAACAAVTAPGGRSESLERVTRYMRQVPHDLRLLPSWPVVWVLAGALAETPLGLEQTLKGFCEGLARAETGKIWLHRDYRDAFDAIPELKELTTTPFMVEIVMEILPKLEETRSTDASIKAKLMLLLEDDAVQMVWGCISRWCGLSDSVLLQVQAALEGGSDQAPGQGLENLKKLEEEVVQMLKGQDILLNQPKLVELGWEQLRATGLVSGPMRRRGVGSDGSTAAPDASMDALAGPAAEADWILDEAVEEVIQEEEGRLLEGTICKVGILYLLKNALCRRKVRASRIYAMFARMYVQREARKAVTQGAYDADTVEREGAQYAQRLALTMVAENVTKVPLRSDSELFHEESIWDPFLQDGGELRETVQKAAPVRCEGGMLTFIHKTELMARHGDAPQPVGAATQGGVKGSKEWAQVDLRHEDVVRDFLVDLFLEDVEFISEAAFVVAWAERGGTLLHAAAADGDYFAVSKILEMLSTGLADGALLEQRDDEGRTPLFCAVQIGHAQVAAALLAAGARRDARSKLRPEDRPPVWYAAQWGHLEVMRVLIEAGADLSVVDESGASVAHLAAAGGFVEVLLELEMQVHVAIVLGAERDAVSMTMKIISADLSHADNDGNTPAHRAAMVGEADSLRVLHELGVDLSHADNEGRTPVEAGAARALLEAGAGVNAGTGQRPLHAAAGRGTVEMVRELVEKSAEVDAEDGEGRTALTVALAFGQEAAARALLEAGAGVNAGKGQWPLIHTAAEKGMEEVVRELAAKGAEVDAEDGEGRTALTVALAFGQEAAARALLEAGAGVNAGTGQRPLHGAGVGGMVDFVRELLEAGAEVDAEDKGGLCALDLFLINLVKSAMLTVLYGPAVGKLDGGPLVFPSDFQTFGCTFAYKAPSKRVYYELVILRSPVNTQFGFVDASFELSSARQRPLHAAAGRGTVEMVRELVEKSAEVDAEDGEGRTALTVALAFGQEAAARALLEAGAGVNAGKGQWPLIHTAAEKGMEEVVRELAAKGAEVDAEDGEGRTALTVALAFGQEAVARALLEAGAGVNAGTGRRPLHGAGVGGMVDFVRELLEAGAEVDAEDKGGLCALDLFLINLVKSAMLTVLYGPAVGKLDGGPLVFPSDFQTFGCTFAYKAPSKRVYYELVILRSPVNTQFGFVDASFELSSARQRPLHAAAGRGTVEMVRELVEKSAEVDAEDGEGRTALTVALAFGQEAAARALMEAGAGVNAGTGRLPLHAAARKGMVEMEAVARALLEAGAGVNAGTGRRPLHGAGVGGMVDFVRELLEAGAEVDAEDKGGLCALDLFLINLQDRAGKWRQIDADGSEPDVAETGNHEQQRTTGKRRRTPPSGDVLGVGEDERGVDVQLMLGGDTDADLEVNRMQNPGLFYFRGGYDNDFTIFVGGTVVGKMLALSERGALKAGDVLHFVLRGAVLEVALNDSPFEEALAELPSGVVPLVQLNDGGQMLELCFSAEILQLVQK</sequence>